<evidence type="ECO:0000313" key="3">
    <source>
        <dbReference type="Proteomes" id="UP000523007"/>
    </source>
</evidence>
<name>A0A7W7W6I2_9ACTN</name>
<feature type="domain" description="Beta-lactamase-related" evidence="1">
    <location>
        <begin position="23"/>
        <end position="402"/>
    </location>
</feature>
<protein>
    <submittedName>
        <fullName evidence="2">CubicO group peptidase (Beta-lactamase class C family)</fullName>
    </submittedName>
</protein>
<evidence type="ECO:0000313" key="2">
    <source>
        <dbReference type="EMBL" id="MBB4934934.1"/>
    </source>
</evidence>
<dbReference type="Pfam" id="PF00144">
    <property type="entry name" value="Beta-lactamase"/>
    <property type="match status" value="1"/>
</dbReference>
<dbReference type="PANTHER" id="PTHR43283:SF3">
    <property type="entry name" value="BETA-LACTAMASE FAMILY PROTEIN (AFU_ORTHOLOGUE AFUA_5G07500)"/>
    <property type="match status" value="1"/>
</dbReference>
<organism evidence="2 3">
    <name type="scientific">Lipingzhangella halophila</name>
    <dbReference type="NCBI Taxonomy" id="1783352"/>
    <lineage>
        <taxon>Bacteria</taxon>
        <taxon>Bacillati</taxon>
        <taxon>Actinomycetota</taxon>
        <taxon>Actinomycetes</taxon>
        <taxon>Streptosporangiales</taxon>
        <taxon>Nocardiopsidaceae</taxon>
        <taxon>Lipingzhangella</taxon>
    </lineage>
</organism>
<dbReference type="SUPFAM" id="SSF56601">
    <property type="entry name" value="beta-lactamase/transpeptidase-like"/>
    <property type="match status" value="1"/>
</dbReference>
<dbReference type="Proteomes" id="UP000523007">
    <property type="component" value="Unassembled WGS sequence"/>
</dbReference>
<dbReference type="RefSeq" id="WP_184584680.1">
    <property type="nucleotide sequence ID" value="NZ_JACHJT010000002.1"/>
</dbReference>
<dbReference type="AlphaFoldDB" id="A0A7W7W6I2"/>
<sequence>MGELTVTRDPEELGFDADRLRRIDSHFARYVDDGRLPGWLALVSRRGEIAHLATYGARDVASGAPVESDTLFRIYSMSKPVTSVAAMLLYEEGELELTDPVSRFIPAFADMRVYQNGMAANPITRPATEPIRIWHLLTHTSGLTYGFHRVHVVDQIYRRAGFDRGLPPDLDLAEAADRFADLPLLFEPGSQWNYSVATDVLGRVVEAVSGQPLERFLAERIFDPLRMTDTGFHIEAHQGDRMASLYNADANGRAAAVDTGGSAFRPPKAPSGGGGLISSASDYHRFTQMLLRGGELDGVRILSPRTLGYMTRNHLPGGADMQEFGRPVYSEVPQHGVGFGLGFAVLQDAARHRVIGSEGEFSWGGAASTVFWVDPVEELTVIFLTQLIPSSTHPIRTRLRQLVYQALVG</sequence>
<dbReference type="Gene3D" id="3.40.710.10">
    <property type="entry name" value="DD-peptidase/beta-lactamase superfamily"/>
    <property type="match status" value="1"/>
</dbReference>
<dbReference type="InterPro" id="IPR050789">
    <property type="entry name" value="Diverse_Enzym_Activities"/>
</dbReference>
<dbReference type="EMBL" id="JACHJT010000002">
    <property type="protein sequence ID" value="MBB4934934.1"/>
    <property type="molecule type" value="Genomic_DNA"/>
</dbReference>
<comment type="caution">
    <text evidence="2">The sequence shown here is derived from an EMBL/GenBank/DDBJ whole genome shotgun (WGS) entry which is preliminary data.</text>
</comment>
<accession>A0A7W7W6I2</accession>
<dbReference type="InterPro" id="IPR001466">
    <property type="entry name" value="Beta-lactam-related"/>
</dbReference>
<dbReference type="PANTHER" id="PTHR43283">
    <property type="entry name" value="BETA-LACTAMASE-RELATED"/>
    <property type="match status" value="1"/>
</dbReference>
<proteinExistence type="predicted"/>
<keyword evidence="3" id="KW-1185">Reference proteome</keyword>
<reference evidence="2 3" key="1">
    <citation type="submission" date="2020-08" db="EMBL/GenBank/DDBJ databases">
        <title>Sequencing the genomes of 1000 actinobacteria strains.</title>
        <authorList>
            <person name="Klenk H.-P."/>
        </authorList>
    </citation>
    <scope>NUCLEOTIDE SEQUENCE [LARGE SCALE GENOMIC DNA]</scope>
    <source>
        <strain evidence="2 3">DSM 102030</strain>
    </source>
</reference>
<gene>
    <name evidence="2" type="ORF">F4561_005828</name>
</gene>
<evidence type="ECO:0000259" key="1">
    <source>
        <dbReference type="Pfam" id="PF00144"/>
    </source>
</evidence>
<dbReference type="InterPro" id="IPR012338">
    <property type="entry name" value="Beta-lactam/transpept-like"/>
</dbReference>